<gene>
    <name evidence="2" type="ORF">GCM10010466_05700</name>
</gene>
<dbReference type="Proteomes" id="UP001500320">
    <property type="component" value="Unassembled WGS sequence"/>
</dbReference>
<feature type="transmembrane region" description="Helical" evidence="1">
    <location>
        <begin position="56"/>
        <end position="81"/>
    </location>
</feature>
<protein>
    <submittedName>
        <fullName evidence="2">ABC transporter permease</fullName>
    </submittedName>
</protein>
<dbReference type="EMBL" id="BAAAUT010000003">
    <property type="protein sequence ID" value="GAA3117545.1"/>
    <property type="molecule type" value="Genomic_DNA"/>
</dbReference>
<keyword evidence="3" id="KW-1185">Reference proteome</keyword>
<sequence length="262" mass="26690">MNVLAAEWLKFRTLRSTLWALAASIGCALVLTASTGVTSLSDLDAGHSADQAGLRVWAVVFVGVTLSALLIGALGVITMTGEHASGMINLTYTAMPSRRGVLLAKAVVLTGAALTAFLLIGAVGYVYGRLVAAPSHPSFLPAGAWQPIGAAALMMLMTALAGLALGALLRSGAVATAVLIAIVFVLPVILMGIPGGSDVGRFLPLVAGMQLLDQSPQDYMPAGAAFAVLAAWTTVPIGIALAITPGPWRHRATGPEALESRG</sequence>
<proteinExistence type="predicted"/>
<evidence type="ECO:0000256" key="1">
    <source>
        <dbReference type="SAM" id="Phobius"/>
    </source>
</evidence>
<feature type="transmembrane region" description="Helical" evidence="1">
    <location>
        <begin position="219"/>
        <end position="243"/>
    </location>
</feature>
<feature type="transmembrane region" description="Helical" evidence="1">
    <location>
        <begin position="102"/>
        <end position="128"/>
    </location>
</feature>
<name>A0ABP6MKJ8_9ACTN</name>
<organism evidence="2 3">
    <name type="scientific">Planomonospora alba</name>
    <dbReference type="NCBI Taxonomy" id="161354"/>
    <lineage>
        <taxon>Bacteria</taxon>
        <taxon>Bacillati</taxon>
        <taxon>Actinomycetota</taxon>
        <taxon>Actinomycetes</taxon>
        <taxon>Streptosporangiales</taxon>
        <taxon>Streptosporangiaceae</taxon>
        <taxon>Planomonospora</taxon>
    </lineage>
</organism>
<feature type="transmembrane region" description="Helical" evidence="1">
    <location>
        <begin position="174"/>
        <end position="193"/>
    </location>
</feature>
<comment type="caution">
    <text evidence="2">The sequence shown here is derived from an EMBL/GenBank/DDBJ whole genome shotgun (WGS) entry which is preliminary data.</text>
</comment>
<feature type="transmembrane region" description="Helical" evidence="1">
    <location>
        <begin position="148"/>
        <end position="169"/>
    </location>
</feature>
<reference evidence="3" key="1">
    <citation type="journal article" date="2019" name="Int. J. Syst. Evol. Microbiol.">
        <title>The Global Catalogue of Microorganisms (GCM) 10K type strain sequencing project: providing services to taxonomists for standard genome sequencing and annotation.</title>
        <authorList>
            <consortium name="The Broad Institute Genomics Platform"/>
            <consortium name="The Broad Institute Genome Sequencing Center for Infectious Disease"/>
            <person name="Wu L."/>
            <person name="Ma J."/>
        </authorList>
    </citation>
    <scope>NUCLEOTIDE SEQUENCE [LARGE SCALE GENOMIC DNA]</scope>
    <source>
        <strain evidence="3">JCM 9373</strain>
    </source>
</reference>
<keyword evidence="1" id="KW-1133">Transmembrane helix</keyword>
<evidence type="ECO:0000313" key="3">
    <source>
        <dbReference type="Proteomes" id="UP001500320"/>
    </source>
</evidence>
<accession>A0ABP6MKJ8</accession>
<evidence type="ECO:0000313" key="2">
    <source>
        <dbReference type="EMBL" id="GAA3117545.1"/>
    </source>
</evidence>
<dbReference type="RefSeq" id="WP_344855546.1">
    <property type="nucleotide sequence ID" value="NZ_BAAAUT010000003.1"/>
</dbReference>
<keyword evidence="1" id="KW-0472">Membrane</keyword>
<keyword evidence="1" id="KW-0812">Transmembrane</keyword>